<dbReference type="Proteomes" id="UP001634007">
    <property type="component" value="Unassembled WGS sequence"/>
</dbReference>
<keyword evidence="3" id="KW-1185">Reference proteome</keyword>
<evidence type="ECO:0000313" key="2">
    <source>
        <dbReference type="EMBL" id="KAL3749103.1"/>
    </source>
</evidence>
<comment type="caution">
    <text evidence="2">The sequence shown here is derived from an EMBL/GenBank/DDBJ whole genome shotgun (WGS) entry which is preliminary data.</text>
</comment>
<evidence type="ECO:0000313" key="3">
    <source>
        <dbReference type="Proteomes" id="UP001634007"/>
    </source>
</evidence>
<evidence type="ECO:0000256" key="1">
    <source>
        <dbReference type="SAM" id="SignalP"/>
    </source>
</evidence>
<evidence type="ECO:0008006" key="4">
    <source>
        <dbReference type="Google" id="ProtNLM"/>
    </source>
</evidence>
<organism evidence="2 3">
    <name type="scientific">Eucalyptus globulus</name>
    <name type="common">Tasmanian blue gum</name>
    <dbReference type="NCBI Taxonomy" id="34317"/>
    <lineage>
        <taxon>Eukaryota</taxon>
        <taxon>Viridiplantae</taxon>
        <taxon>Streptophyta</taxon>
        <taxon>Embryophyta</taxon>
        <taxon>Tracheophyta</taxon>
        <taxon>Spermatophyta</taxon>
        <taxon>Magnoliopsida</taxon>
        <taxon>eudicotyledons</taxon>
        <taxon>Gunneridae</taxon>
        <taxon>Pentapetalae</taxon>
        <taxon>rosids</taxon>
        <taxon>malvids</taxon>
        <taxon>Myrtales</taxon>
        <taxon>Myrtaceae</taxon>
        <taxon>Myrtoideae</taxon>
        <taxon>Eucalypteae</taxon>
        <taxon>Eucalyptus</taxon>
    </lineage>
</organism>
<dbReference type="AlphaFoldDB" id="A0ABD3LBE9"/>
<feature type="signal peptide" evidence="1">
    <location>
        <begin position="1"/>
        <end position="16"/>
    </location>
</feature>
<gene>
    <name evidence="2" type="ORF">ACJRO7_010230</name>
</gene>
<sequence length="182" mass="19554">MVSSCLSFLKLPLCLALMLCSTQCIAPSQGCHVEEISLTQCLKQDEGSIETCCIALNAVIREGFDCFCSLFKSSEPLHGNAFLLLSSNCYVSIPPLALCQDRALPAVFPPITPNIGEQPPASGEANSANVTLCRNSTADQNSAEKFDAFEEPSGETSDGEDKPAELLHNALFLLLLFTVLCY</sequence>
<keyword evidence="1" id="KW-0732">Signal</keyword>
<protein>
    <recommendedName>
        <fullName evidence="4">Bifunctional inhibitor/plant lipid transfer protein/seed storage helical domain-containing protein</fullName>
    </recommendedName>
</protein>
<name>A0ABD3LBE9_EUCGL</name>
<dbReference type="EMBL" id="JBJKBG010000002">
    <property type="protein sequence ID" value="KAL3749103.1"/>
    <property type="molecule type" value="Genomic_DNA"/>
</dbReference>
<reference evidence="2 3" key="1">
    <citation type="submission" date="2024-11" db="EMBL/GenBank/DDBJ databases">
        <title>Chromosome-level genome assembly of Eucalyptus globulus Labill. provides insights into its genome evolution.</title>
        <authorList>
            <person name="Li X."/>
        </authorList>
    </citation>
    <scope>NUCLEOTIDE SEQUENCE [LARGE SCALE GENOMIC DNA]</scope>
    <source>
        <strain evidence="2">CL2024</strain>
        <tissue evidence="2">Fresh tender leaves</tissue>
    </source>
</reference>
<accession>A0ABD3LBE9</accession>
<feature type="chain" id="PRO_5044879229" description="Bifunctional inhibitor/plant lipid transfer protein/seed storage helical domain-containing protein" evidence="1">
    <location>
        <begin position="17"/>
        <end position="182"/>
    </location>
</feature>
<proteinExistence type="predicted"/>